<organism evidence="2 3">
    <name type="scientific">Streptomyces andamanensis</name>
    <dbReference type="NCBI Taxonomy" id="1565035"/>
    <lineage>
        <taxon>Bacteria</taxon>
        <taxon>Bacillati</taxon>
        <taxon>Actinomycetota</taxon>
        <taxon>Actinomycetes</taxon>
        <taxon>Kitasatosporales</taxon>
        <taxon>Streptomycetaceae</taxon>
        <taxon>Streptomyces</taxon>
    </lineage>
</organism>
<evidence type="ECO:0000313" key="2">
    <source>
        <dbReference type="EMBL" id="MFC4327699.1"/>
    </source>
</evidence>
<accession>A0ABV8TAV3</accession>
<protein>
    <submittedName>
        <fullName evidence="2">Uncharacterized protein</fullName>
    </submittedName>
</protein>
<evidence type="ECO:0000256" key="1">
    <source>
        <dbReference type="SAM" id="MobiDB-lite"/>
    </source>
</evidence>
<dbReference type="Proteomes" id="UP001595824">
    <property type="component" value="Unassembled WGS sequence"/>
</dbReference>
<comment type="caution">
    <text evidence="2">The sequence shown here is derived from an EMBL/GenBank/DDBJ whole genome shotgun (WGS) entry which is preliminary data.</text>
</comment>
<dbReference type="EMBL" id="JBHSDP010000008">
    <property type="protein sequence ID" value="MFC4327699.1"/>
    <property type="molecule type" value="Genomic_DNA"/>
</dbReference>
<gene>
    <name evidence="2" type="ORF">ACFPC0_07630</name>
</gene>
<evidence type="ECO:0000313" key="3">
    <source>
        <dbReference type="Proteomes" id="UP001595824"/>
    </source>
</evidence>
<name>A0ABV8TAV3_9ACTN</name>
<proteinExistence type="predicted"/>
<sequence length="60" mass="6409">MSEKQFAQLEAEPAKGPAAYGRDDQRWALRGGLAGARGTWVVFEGEAGSPMRPGSGFVQQ</sequence>
<feature type="region of interest" description="Disordered" evidence="1">
    <location>
        <begin position="1"/>
        <end position="22"/>
    </location>
</feature>
<keyword evidence="3" id="KW-1185">Reference proteome</keyword>
<dbReference type="RefSeq" id="WP_381737587.1">
    <property type="nucleotide sequence ID" value="NZ_JBHSDP010000008.1"/>
</dbReference>
<reference evidence="3" key="1">
    <citation type="journal article" date="2019" name="Int. J. Syst. Evol. Microbiol.">
        <title>The Global Catalogue of Microorganisms (GCM) 10K type strain sequencing project: providing services to taxonomists for standard genome sequencing and annotation.</title>
        <authorList>
            <consortium name="The Broad Institute Genomics Platform"/>
            <consortium name="The Broad Institute Genome Sequencing Center for Infectious Disease"/>
            <person name="Wu L."/>
            <person name="Ma J."/>
        </authorList>
    </citation>
    <scope>NUCLEOTIDE SEQUENCE [LARGE SCALE GENOMIC DNA]</scope>
    <source>
        <strain evidence="3">PCU 347</strain>
    </source>
</reference>